<dbReference type="AlphaFoldDB" id="A0A0E9RHV4"/>
<name>A0A0E9RHV4_ANGAN</name>
<evidence type="ECO:0000313" key="2">
    <source>
        <dbReference type="EMBL" id="JAH27913.1"/>
    </source>
</evidence>
<proteinExistence type="predicted"/>
<feature type="region of interest" description="Disordered" evidence="1">
    <location>
        <begin position="1"/>
        <end position="28"/>
    </location>
</feature>
<reference evidence="2" key="2">
    <citation type="journal article" date="2015" name="Fish Shellfish Immunol.">
        <title>Early steps in the European eel (Anguilla anguilla)-Vibrio vulnificus interaction in the gills: Role of the RtxA13 toxin.</title>
        <authorList>
            <person name="Callol A."/>
            <person name="Pajuelo D."/>
            <person name="Ebbesson L."/>
            <person name="Teles M."/>
            <person name="MacKenzie S."/>
            <person name="Amaro C."/>
        </authorList>
    </citation>
    <scope>NUCLEOTIDE SEQUENCE</scope>
</reference>
<organism evidence="2">
    <name type="scientific">Anguilla anguilla</name>
    <name type="common">European freshwater eel</name>
    <name type="synonym">Muraena anguilla</name>
    <dbReference type="NCBI Taxonomy" id="7936"/>
    <lineage>
        <taxon>Eukaryota</taxon>
        <taxon>Metazoa</taxon>
        <taxon>Chordata</taxon>
        <taxon>Craniata</taxon>
        <taxon>Vertebrata</taxon>
        <taxon>Euteleostomi</taxon>
        <taxon>Actinopterygii</taxon>
        <taxon>Neopterygii</taxon>
        <taxon>Teleostei</taxon>
        <taxon>Anguilliformes</taxon>
        <taxon>Anguillidae</taxon>
        <taxon>Anguilla</taxon>
    </lineage>
</organism>
<protein>
    <submittedName>
        <fullName evidence="2">Uncharacterized protein</fullName>
    </submittedName>
</protein>
<sequence>MKPSYTNLKPHYTNSKETGYENRQRTYT</sequence>
<feature type="compositionally biased region" description="Polar residues" evidence="1">
    <location>
        <begin position="1"/>
        <end position="17"/>
    </location>
</feature>
<dbReference type="EMBL" id="GBXM01080664">
    <property type="protein sequence ID" value="JAH27913.1"/>
    <property type="molecule type" value="Transcribed_RNA"/>
</dbReference>
<feature type="compositionally biased region" description="Basic and acidic residues" evidence="1">
    <location>
        <begin position="18"/>
        <end position="28"/>
    </location>
</feature>
<reference evidence="2" key="1">
    <citation type="submission" date="2014-11" db="EMBL/GenBank/DDBJ databases">
        <authorList>
            <person name="Amaro Gonzalez C."/>
        </authorList>
    </citation>
    <scope>NUCLEOTIDE SEQUENCE</scope>
</reference>
<evidence type="ECO:0000256" key="1">
    <source>
        <dbReference type="SAM" id="MobiDB-lite"/>
    </source>
</evidence>
<accession>A0A0E9RHV4</accession>